<proteinExistence type="predicted"/>
<dbReference type="SUPFAM" id="SSF56112">
    <property type="entry name" value="Protein kinase-like (PK-like)"/>
    <property type="match status" value="1"/>
</dbReference>
<dbReference type="Proteomes" id="UP000663843">
    <property type="component" value="Unassembled WGS sequence"/>
</dbReference>
<sequence length="315" mass="35444">MSEGNMNDERVPPGSKFLAHGAAAEVWLVKTPNSAIHQCVLKMIRLNLETLKENYGPRGSKRAIQLWKQFTDVFRSKVAQWKLLADSNVVRVLDLDENLHLRVEYLAHGSASQIHDVLAGLYYLHSQSSPVVHGCIRMDKLFVDANGTTKIGEFGLASLLGDFEFFAPSITQAGQVRWMSPELLQTNTDQRPIPTTASDIWALGCTLFEIVSGKLPYSKYKHDLRTRHEIVSKKAPGLPENLLHPDFAAVWTLITSCWEWDHEQRPSVHKLVQYIYLPFGVTLAPVAQESQNINTFDPGNHGLAKSIMSIRKYGR</sequence>
<dbReference type="PANTHER" id="PTHR24361">
    <property type="entry name" value="MITOGEN-ACTIVATED KINASE KINASE KINASE"/>
    <property type="match status" value="1"/>
</dbReference>
<dbReference type="GO" id="GO:0005524">
    <property type="term" value="F:ATP binding"/>
    <property type="evidence" value="ECO:0007669"/>
    <property type="project" value="InterPro"/>
</dbReference>
<feature type="domain" description="Protein kinase" evidence="1">
    <location>
        <begin position="1"/>
        <end position="277"/>
    </location>
</feature>
<dbReference type="GO" id="GO:0004674">
    <property type="term" value="F:protein serine/threonine kinase activity"/>
    <property type="evidence" value="ECO:0007669"/>
    <property type="project" value="TreeGrafter"/>
</dbReference>
<dbReference type="AlphaFoldDB" id="A0A8H3GM85"/>
<comment type="caution">
    <text evidence="2">The sequence shown here is derived from an EMBL/GenBank/DDBJ whole genome shotgun (WGS) entry which is preliminary data.</text>
</comment>
<reference evidence="2" key="1">
    <citation type="submission" date="2021-01" db="EMBL/GenBank/DDBJ databases">
        <authorList>
            <person name="Kaushik A."/>
        </authorList>
    </citation>
    <scope>NUCLEOTIDE SEQUENCE</scope>
    <source>
        <strain evidence="2">AG2-2IIIB</strain>
    </source>
</reference>
<dbReference type="InterPro" id="IPR000719">
    <property type="entry name" value="Prot_kinase_dom"/>
</dbReference>
<dbReference type="GO" id="GO:0005737">
    <property type="term" value="C:cytoplasm"/>
    <property type="evidence" value="ECO:0007669"/>
    <property type="project" value="TreeGrafter"/>
</dbReference>
<accession>A0A8H3GM85</accession>
<dbReference type="PROSITE" id="PS50011">
    <property type="entry name" value="PROTEIN_KINASE_DOM"/>
    <property type="match status" value="1"/>
</dbReference>
<evidence type="ECO:0000259" key="1">
    <source>
        <dbReference type="PROSITE" id="PS50011"/>
    </source>
</evidence>
<organism evidence="2 3">
    <name type="scientific">Rhizoctonia solani</name>
    <dbReference type="NCBI Taxonomy" id="456999"/>
    <lineage>
        <taxon>Eukaryota</taxon>
        <taxon>Fungi</taxon>
        <taxon>Dikarya</taxon>
        <taxon>Basidiomycota</taxon>
        <taxon>Agaricomycotina</taxon>
        <taxon>Agaricomycetes</taxon>
        <taxon>Cantharellales</taxon>
        <taxon>Ceratobasidiaceae</taxon>
        <taxon>Rhizoctonia</taxon>
    </lineage>
</organism>
<name>A0A8H3GM85_9AGAM</name>
<dbReference type="Pfam" id="PF00069">
    <property type="entry name" value="Pkinase"/>
    <property type="match status" value="1"/>
</dbReference>
<dbReference type="InterPro" id="IPR011009">
    <property type="entry name" value="Kinase-like_dom_sf"/>
</dbReference>
<dbReference type="InterPro" id="IPR053235">
    <property type="entry name" value="Ser_Thr_kinase"/>
</dbReference>
<dbReference type="EMBL" id="CAJMWT010002904">
    <property type="protein sequence ID" value="CAE6457707.1"/>
    <property type="molecule type" value="Genomic_DNA"/>
</dbReference>
<evidence type="ECO:0000313" key="3">
    <source>
        <dbReference type="Proteomes" id="UP000663843"/>
    </source>
</evidence>
<gene>
    <name evidence="2" type="ORF">RDB_LOCUS93126</name>
</gene>
<protein>
    <recommendedName>
        <fullName evidence="1">Protein kinase domain-containing protein</fullName>
    </recommendedName>
</protein>
<evidence type="ECO:0000313" key="2">
    <source>
        <dbReference type="EMBL" id="CAE6457707.1"/>
    </source>
</evidence>
<dbReference type="Gene3D" id="1.10.510.10">
    <property type="entry name" value="Transferase(Phosphotransferase) domain 1"/>
    <property type="match status" value="1"/>
</dbReference>